<protein>
    <submittedName>
        <fullName evidence="1">Uncharacterized protein</fullName>
    </submittedName>
</protein>
<name>A0A243WA71_9BACT</name>
<keyword evidence="2" id="KW-1185">Reference proteome</keyword>
<dbReference type="EMBL" id="MTSE01000010">
    <property type="protein sequence ID" value="OUJ72464.1"/>
    <property type="molecule type" value="Genomic_DNA"/>
</dbReference>
<reference evidence="1 2" key="1">
    <citation type="submission" date="2017-01" db="EMBL/GenBank/DDBJ databases">
        <title>A new Hymenobacter.</title>
        <authorList>
            <person name="Liang Y."/>
            <person name="Feng F."/>
        </authorList>
    </citation>
    <scope>NUCLEOTIDE SEQUENCE [LARGE SCALE GENOMIC DNA]</scope>
    <source>
        <strain evidence="1">MIMBbqt21</strain>
    </source>
</reference>
<evidence type="ECO:0000313" key="1">
    <source>
        <dbReference type="EMBL" id="OUJ72464.1"/>
    </source>
</evidence>
<organism evidence="1 2">
    <name type="scientific">Hymenobacter crusticola</name>
    <dbReference type="NCBI Taxonomy" id="1770526"/>
    <lineage>
        <taxon>Bacteria</taxon>
        <taxon>Pseudomonadati</taxon>
        <taxon>Bacteroidota</taxon>
        <taxon>Cytophagia</taxon>
        <taxon>Cytophagales</taxon>
        <taxon>Hymenobacteraceae</taxon>
        <taxon>Hymenobacter</taxon>
    </lineage>
</organism>
<comment type="caution">
    <text evidence="1">The sequence shown here is derived from an EMBL/GenBank/DDBJ whole genome shotgun (WGS) entry which is preliminary data.</text>
</comment>
<dbReference type="AlphaFoldDB" id="A0A243WA71"/>
<sequence length="73" mass="8585">MKRVKQLIKSFGILAERPFAALPTKISNVQVARVTHCKNECPFCFPHGVETSNATILNRQRSWKRFRKTQWKR</sequence>
<dbReference type="Proteomes" id="UP000194873">
    <property type="component" value="Unassembled WGS sequence"/>
</dbReference>
<accession>A0A243WA71</accession>
<proteinExistence type="predicted"/>
<evidence type="ECO:0000313" key="2">
    <source>
        <dbReference type="Proteomes" id="UP000194873"/>
    </source>
</evidence>
<gene>
    <name evidence="1" type="ORF">BXP70_18045</name>
</gene>